<evidence type="ECO:0000256" key="8">
    <source>
        <dbReference type="ARBA" id="ARBA00022884"/>
    </source>
</evidence>
<evidence type="ECO:0000313" key="12">
    <source>
        <dbReference type="EMBL" id="HIZ71924.1"/>
    </source>
</evidence>
<dbReference type="Pfam" id="PF03193">
    <property type="entry name" value="RsgA_GTPase"/>
    <property type="match status" value="1"/>
</dbReference>
<name>A0A9D2G2M0_9LACT</name>
<dbReference type="PANTHER" id="PTHR32120:SF11">
    <property type="entry name" value="SMALL RIBOSOMAL SUBUNIT BIOGENESIS GTPASE RSGA 1, MITOCHONDRIAL-RELATED"/>
    <property type="match status" value="1"/>
</dbReference>
<dbReference type="InterPro" id="IPR031944">
    <property type="entry name" value="RsgA_N"/>
</dbReference>
<keyword evidence="8" id="KW-0694">RNA-binding</keyword>
<feature type="domain" description="EngC GTPase" evidence="10">
    <location>
        <begin position="56"/>
        <end position="210"/>
    </location>
</feature>
<dbReference type="HAMAP" id="MF_01820">
    <property type="entry name" value="GTPase_RsgA"/>
    <property type="match status" value="1"/>
</dbReference>
<accession>A0A9D2G2M0</accession>
<dbReference type="Proteomes" id="UP000824106">
    <property type="component" value="Unassembled WGS sequence"/>
</dbReference>
<feature type="domain" description="CP-type G" evidence="11">
    <location>
        <begin position="47"/>
        <end position="212"/>
    </location>
</feature>
<evidence type="ECO:0000256" key="9">
    <source>
        <dbReference type="ARBA" id="ARBA00023134"/>
    </source>
</evidence>
<evidence type="ECO:0000256" key="3">
    <source>
        <dbReference type="ARBA" id="ARBA00022723"/>
    </source>
</evidence>
<dbReference type="GO" id="GO:0003924">
    <property type="term" value="F:GTPase activity"/>
    <property type="evidence" value="ECO:0007669"/>
    <property type="project" value="InterPro"/>
</dbReference>
<keyword evidence="3" id="KW-0479">Metal-binding</keyword>
<evidence type="ECO:0000256" key="4">
    <source>
        <dbReference type="ARBA" id="ARBA00022730"/>
    </source>
</evidence>
<keyword evidence="4" id="KW-0699">rRNA-binding</keyword>
<keyword evidence="2" id="KW-0690">Ribosome biogenesis</keyword>
<dbReference type="Gene3D" id="2.40.50.140">
    <property type="entry name" value="Nucleic acid-binding proteins"/>
    <property type="match status" value="1"/>
</dbReference>
<evidence type="ECO:0000256" key="5">
    <source>
        <dbReference type="ARBA" id="ARBA00022741"/>
    </source>
</evidence>
<dbReference type="AlphaFoldDB" id="A0A9D2G2M0"/>
<evidence type="ECO:0000256" key="1">
    <source>
        <dbReference type="ARBA" id="ARBA00022490"/>
    </source>
</evidence>
<evidence type="ECO:0000256" key="7">
    <source>
        <dbReference type="ARBA" id="ARBA00022833"/>
    </source>
</evidence>
<keyword evidence="7" id="KW-0862">Zinc</keyword>
<dbReference type="InterPro" id="IPR030378">
    <property type="entry name" value="G_CP_dom"/>
</dbReference>
<evidence type="ECO:0000256" key="2">
    <source>
        <dbReference type="ARBA" id="ARBA00022517"/>
    </source>
</evidence>
<protein>
    <submittedName>
        <fullName evidence="12">Ribosome small subunit-dependent GTPase A</fullName>
    </submittedName>
</protein>
<evidence type="ECO:0000256" key="6">
    <source>
        <dbReference type="ARBA" id="ARBA00022801"/>
    </source>
</evidence>
<dbReference type="Gene3D" id="3.40.50.300">
    <property type="entry name" value="P-loop containing nucleotide triphosphate hydrolases"/>
    <property type="match status" value="1"/>
</dbReference>
<comment type="caution">
    <text evidence="12">The sequence shown here is derived from an EMBL/GenBank/DDBJ whole genome shotgun (WGS) entry which is preliminary data.</text>
</comment>
<dbReference type="SUPFAM" id="SSF50249">
    <property type="entry name" value="Nucleic acid-binding proteins"/>
    <property type="match status" value="1"/>
</dbReference>
<evidence type="ECO:0000313" key="13">
    <source>
        <dbReference type="Proteomes" id="UP000824106"/>
    </source>
</evidence>
<dbReference type="GO" id="GO:0005525">
    <property type="term" value="F:GTP binding"/>
    <property type="evidence" value="ECO:0007669"/>
    <property type="project" value="UniProtKB-KW"/>
</dbReference>
<dbReference type="PROSITE" id="PS50936">
    <property type="entry name" value="ENGC_GTPASE"/>
    <property type="match status" value="1"/>
</dbReference>
<reference evidence="12" key="1">
    <citation type="journal article" date="2021" name="PeerJ">
        <title>Extensive microbial diversity within the chicken gut microbiome revealed by metagenomics and culture.</title>
        <authorList>
            <person name="Gilroy R."/>
            <person name="Ravi A."/>
            <person name="Getino M."/>
            <person name="Pursley I."/>
            <person name="Horton D.L."/>
            <person name="Alikhan N.F."/>
            <person name="Baker D."/>
            <person name="Gharbi K."/>
            <person name="Hall N."/>
            <person name="Watson M."/>
            <person name="Adriaenssens E.M."/>
            <person name="Foster-Nyarko E."/>
            <person name="Jarju S."/>
            <person name="Secka A."/>
            <person name="Antonio M."/>
            <person name="Oren A."/>
            <person name="Chaudhuri R.R."/>
            <person name="La Ragione R."/>
            <person name="Hildebrand F."/>
            <person name="Pallen M.J."/>
        </authorList>
    </citation>
    <scope>NUCLEOTIDE SEQUENCE</scope>
    <source>
        <strain evidence="12">CHK169-4300</strain>
    </source>
</reference>
<evidence type="ECO:0000259" key="10">
    <source>
        <dbReference type="PROSITE" id="PS50936"/>
    </source>
</evidence>
<dbReference type="PROSITE" id="PS51721">
    <property type="entry name" value="G_CP"/>
    <property type="match status" value="1"/>
</dbReference>
<dbReference type="GO" id="GO:0019843">
    <property type="term" value="F:rRNA binding"/>
    <property type="evidence" value="ECO:0007669"/>
    <property type="project" value="UniProtKB-KW"/>
</dbReference>
<dbReference type="GO" id="GO:0046872">
    <property type="term" value="F:metal ion binding"/>
    <property type="evidence" value="ECO:0007669"/>
    <property type="project" value="UniProtKB-KW"/>
</dbReference>
<keyword evidence="5" id="KW-0547">Nucleotide-binding</keyword>
<dbReference type="GO" id="GO:0042254">
    <property type="term" value="P:ribosome biogenesis"/>
    <property type="evidence" value="ECO:0007669"/>
    <property type="project" value="UniProtKB-KW"/>
</dbReference>
<dbReference type="InterPro" id="IPR004881">
    <property type="entry name" value="Ribosome_biogen_GTPase_RsgA"/>
</dbReference>
<keyword evidence="1" id="KW-0963">Cytoplasm</keyword>
<keyword evidence="9" id="KW-0342">GTP-binding</keyword>
<dbReference type="Pfam" id="PF16745">
    <property type="entry name" value="RsgA_N"/>
    <property type="match status" value="1"/>
</dbReference>
<dbReference type="Gene3D" id="1.10.40.50">
    <property type="entry name" value="Probable gtpase engc, domain 3"/>
    <property type="match status" value="1"/>
</dbReference>
<dbReference type="PANTHER" id="PTHR32120">
    <property type="entry name" value="SMALL RIBOSOMAL SUBUNIT BIOGENESIS GTPASE RSGA"/>
    <property type="match status" value="1"/>
</dbReference>
<dbReference type="EMBL" id="DXAZ01000159">
    <property type="protein sequence ID" value="HIZ71924.1"/>
    <property type="molecule type" value="Genomic_DNA"/>
</dbReference>
<feature type="non-terminal residue" evidence="12">
    <location>
        <position position="1"/>
    </location>
</feature>
<reference evidence="12" key="2">
    <citation type="submission" date="2021-04" db="EMBL/GenBank/DDBJ databases">
        <authorList>
            <person name="Gilroy R."/>
        </authorList>
    </citation>
    <scope>NUCLEOTIDE SEQUENCE</scope>
    <source>
        <strain evidence="12">CHK169-4300</strain>
    </source>
</reference>
<dbReference type="SUPFAM" id="SSF52540">
    <property type="entry name" value="P-loop containing nucleoside triphosphate hydrolases"/>
    <property type="match status" value="1"/>
</dbReference>
<sequence>DEKDVVYQTRARGVFRKKGITPLVGDYVKFESENQNEGTLTEVKPRKNELTRPPIANVDIGVIVSSVIHPSFSAQLLDRFLVMLEYKHIDPIIYISKLDQADEQTIKQIKQYKEIYEKIGYPFITLNVAKVENLKEEMKNIFTNYFEDKLVVFIGQSGAGKSTLLNYLNPAFDLVTAETSKSLGRGKHTTRHVELLPLLGGLFADTPGFSALNFSDIQKEELSDCFPEMRKLSPNCKFRGCLHQNEPKCAVKDAVKTGEVTKSRYENYLQILTEIQNRKPTY</sequence>
<keyword evidence="6" id="KW-0378">Hydrolase</keyword>
<dbReference type="InterPro" id="IPR010914">
    <property type="entry name" value="RsgA_GTPase_dom"/>
</dbReference>
<dbReference type="InterPro" id="IPR027417">
    <property type="entry name" value="P-loop_NTPase"/>
</dbReference>
<organism evidence="12 13">
    <name type="scientific">Candidatus Atopostipes pullistercoris</name>
    <dbReference type="NCBI Taxonomy" id="2838467"/>
    <lineage>
        <taxon>Bacteria</taxon>
        <taxon>Bacillati</taxon>
        <taxon>Bacillota</taxon>
        <taxon>Bacilli</taxon>
        <taxon>Lactobacillales</taxon>
        <taxon>Carnobacteriaceae</taxon>
        <taxon>Atopostipes</taxon>
    </lineage>
</organism>
<gene>
    <name evidence="12" type="primary">rsgA</name>
    <name evidence="12" type="ORF">H9808_09215</name>
</gene>
<evidence type="ECO:0000259" key="11">
    <source>
        <dbReference type="PROSITE" id="PS51721"/>
    </source>
</evidence>
<dbReference type="CDD" id="cd01854">
    <property type="entry name" value="YjeQ_EngC"/>
    <property type="match status" value="1"/>
</dbReference>
<dbReference type="InterPro" id="IPR012340">
    <property type="entry name" value="NA-bd_OB-fold"/>
</dbReference>
<proteinExistence type="inferred from homology"/>
<dbReference type="NCBIfam" id="TIGR00157">
    <property type="entry name" value="ribosome small subunit-dependent GTPase A"/>
    <property type="match status" value="1"/>
</dbReference>